<evidence type="ECO:0000313" key="9">
    <source>
        <dbReference type="Proteomes" id="UP000004349"/>
    </source>
</evidence>
<comment type="caution">
    <text evidence="8">The sequence shown here is derived from an EMBL/GenBank/DDBJ whole genome shotgun (WGS) entry which is preliminary data.</text>
</comment>
<dbReference type="CDD" id="cd07185">
    <property type="entry name" value="OmpA_C-like"/>
    <property type="match status" value="1"/>
</dbReference>
<keyword evidence="6" id="KW-0732">Signal</keyword>
<dbReference type="InterPro" id="IPR006664">
    <property type="entry name" value="OMP_bac"/>
</dbReference>
<dbReference type="Pfam" id="PF00691">
    <property type="entry name" value="OmpA"/>
    <property type="match status" value="1"/>
</dbReference>
<evidence type="ECO:0000259" key="7">
    <source>
        <dbReference type="PROSITE" id="PS51123"/>
    </source>
</evidence>
<dbReference type="PROSITE" id="PS51123">
    <property type="entry name" value="OMPA_2"/>
    <property type="match status" value="1"/>
</dbReference>
<dbReference type="InterPro" id="IPR036737">
    <property type="entry name" value="OmpA-like_sf"/>
</dbReference>
<feature type="chain" id="PRO_5003393405" evidence="6">
    <location>
        <begin position="23"/>
        <end position="205"/>
    </location>
</feature>
<dbReference type="GO" id="GO:0009279">
    <property type="term" value="C:cell outer membrane"/>
    <property type="evidence" value="ECO:0007669"/>
    <property type="project" value="UniProtKB-SubCell"/>
</dbReference>
<dbReference type="eggNOG" id="COG2885">
    <property type="taxonomic scope" value="Bacteria"/>
</dbReference>
<feature type="region of interest" description="Disordered" evidence="5">
    <location>
        <begin position="182"/>
        <end position="205"/>
    </location>
</feature>
<keyword evidence="3" id="KW-0998">Cell outer membrane</keyword>
<name>F9RLY8_9VIBR</name>
<comment type="subcellular location">
    <subcellularLocation>
        <location evidence="1">Cell outer membrane</location>
    </subcellularLocation>
</comment>
<feature type="signal peptide" evidence="6">
    <location>
        <begin position="1"/>
        <end position="22"/>
    </location>
</feature>
<evidence type="ECO:0000313" key="8">
    <source>
        <dbReference type="EMBL" id="EGU38688.1"/>
    </source>
</evidence>
<evidence type="ECO:0000256" key="5">
    <source>
        <dbReference type="SAM" id="MobiDB-lite"/>
    </source>
</evidence>
<feature type="compositionally biased region" description="Basic and acidic residues" evidence="5">
    <location>
        <begin position="192"/>
        <end position="205"/>
    </location>
</feature>
<proteinExistence type="predicted"/>
<dbReference type="InterPro" id="IPR050330">
    <property type="entry name" value="Bact_OuterMem_StrucFunc"/>
</dbReference>
<accession>F9RLY8</accession>
<dbReference type="EMBL" id="AFWE01000078">
    <property type="protein sequence ID" value="EGU38688.1"/>
    <property type="molecule type" value="Genomic_DNA"/>
</dbReference>
<evidence type="ECO:0000256" key="4">
    <source>
        <dbReference type="PROSITE-ProRule" id="PRU00473"/>
    </source>
</evidence>
<dbReference type="PANTHER" id="PTHR30329:SF21">
    <property type="entry name" value="LIPOPROTEIN YIAD-RELATED"/>
    <property type="match status" value="1"/>
</dbReference>
<dbReference type="Gene3D" id="3.30.1330.60">
    <property type="entry name" value="OmpA-like domain"/>
    <property type="match status" value="1"/>
</dbReference>
<organism evidence="8 9">
    <name type="scientific">Vibrio scophthalmi LMG 19158</name>
    <dbReference type="NCBI Taxonomy" id="870967"/>
    <lineage>
        <taxon>Bacteria</taxon>
        <taxon>Pseudomonadati</taxon>
        <taxon>Pseudomonadota</taxon>
        <taxon>Gammaproteobacteria</taxon>
        <taxon>Vibrionales</taxon>
        <taxon>Vibrionaceae</taxon>
        <taxon>Vibrio</taxon>
    </lineage>
</organism>
<feature type="domain" description="OmpA-like" evidence="7">
    <location>
        <begin position="92"/>
        <end position="205"/>
    </location>
</feature>
<keyword evidence="2 4" id="KW-0472">Membrane</keyword>
<dbReference type="SUPFAM" id="SSF103088">
    <property type="entry name" value="OmpA-like"/>
    <property type="match status" value="1"/>
</dbReference>
<dbReference type="Proteomes" id="UP000004349">
    <property type="component" value="Unassembled WGS sequence"/>
</dbReference>
<dbReference type="PANTHER" id="PTHR30329">
    <property type="entry name" value="STATOR ELEMENT OF FLAGELLAR MOTOR COMPLEX"/>
    <property type="match status" value="1"/>
</dbReference>
<evidence type="ECO:0000256" key="2">
    <source>
        <dbReference type="ARBA" id="ARBA00023136"/>
    </source>
</evidence>
<dbReference type="AlphaFoldDB" id="F9RLY8"/>
<evidence type="ECO:0000256" key="6">
    <source>
        <dbReference type="SAM" id="SignalP"/>
    </source>
</evidence>
<gene>
    <name evidence="8" type="ORF">VIS19158_02725</name>
</gene>
<sequence length="205" mass="22104">MKTVSTALSCIGMLLFATSANALDNDKLVSVCGHSDVSVKKQVKIEQSTSVSLLQGGMLRIDSKGPMPTEQLLQAEMKNIGVSNECTEYFISQGTNNPMDGRVYFAFDSDKLTSASITVLDAMLDHLGRAENNITLAGHTDSIGSDGYNFSLGLKRAMSVQEFLQDNNVAQKNIEAVSYGEKQPIASNSSSEGRKLNRRVDISGN</sequence>
<evidence type="ECO:0000256" key="3">
    <source>
        <dbReference type="ARBA" id="ARBA00023237"/>
    </source>
</evidence>
<dbReference type="RefSeq" id="WP_005594413.1">
    <property type="nucleotide sequence ID" value="NZ_AFWE01000078.1"/>
</dbReference>
<protein>
    <submittedName>
        <fullName evidence="8">Outer membrane protein</fullName>
    </submittedName>
</protein>
<dbReference type="PRINTS" id="PR01021">
    <property type="entry name" value="OMPADOMAIN"/>
</dbReference>
<evidence type="ECO:0000256" key="1">
    <source>
        <dbReference type="ARBA" id="ARBA00004442"/>
    </source>
</evidence>
<reference evidence="8 9" key="1">
    <citation type="journal article" date="2012" name="Int. J. Syst. Evol. Microbiol.">
        <title>Vibrio caribbeanicus sp. nov., isolated from the marine sponge Scleritoderma cyanea.</title>
        <authorList>
            <person name="Hoffmann M."/>
            <person name="Monday S.R."/>
            <person name="Allard M.W."/>
            <person name="Strain E.A."/>
            <person name="Whittaker P."/>
            <person name="Naum M."/>
            <person name="McCarthy P.J."/>
            <person name="Lopez J.V."/>
            <person name="Fischer M."/>
            <person name="Brown E.W."/>
        </authorList>
    </citation>
    <scope>NUCLEOTIDE SEQUENCE [LARGE SCALE GENOMIC DNA]</scope>
    <source>
        <strain evidence="8 9">LMG 19158</strain>
    </source>
</reference>
<dbReference type="InterPro" id="IPR006665">
    <property type="entry name" value="OmpA-like"/>
</dbReference>